<proteinExistence type="predicted"/>
<accession>A0AAW2YIF8</accession>
<feature type="compositionally biased region" description="Basic residues" evidence="1">
    <location>
        <begin position="1"/>
        <end position="11"/>
    </location>
</feature>
<dbReference type="Proteomes" id="UP001431209">
    <property type="component" value="Unassembled WGS sequence"/>
</dbReference>
<protein>
    <submittedName>
        <fullName evidence="2">Uncharacterized protein</fullName>
    </submittedName>
</protein>
<comment type="caution">
    <text evidence="2">The sequence shown here is derived from an EMBL/GenBank/DDBJ whole genome shotgun (WGS) entry which is preliminary data.</text>
</comment>
<gene>
    <name evidence="2" type="ORF">AKO1_002770</name>
</gene>
<dbReference type="EMBL" id="JAOPGA020000092">
    <property type="protein sequence ID" value="KAL0476781.1"/>
    <property type="molecule type" value="Genomic_DNA"/>
</dbReference>
<evidence type="ECO:0000256" key="1">
    <source>
        <dbReference type="SAM" id="MobiDB-lite"/>
    </source>
</evidence>
<dbReference type="AlphaFoldDB" id="A0AAW2YIF8"/>
<organism evidence="2 3">
    <name type="scientific">Acrasis kona</name>
    <dbReference type="NCBI Taxonomy" id="1008807"/>
    <lineage>
        <taxon>Eukaryota</taxon>
        <taxon>Discoba</taxon>
        <taxon>Heterolobosea</taxon>
        <taxon>Tetramitia</taxon>
        <taxon>Eutetramitia</taxon>
        <taxon>Acrasidae</taxon>
        <taxon>Acrasis</taxon>
    </lineage>
</organism>
<name>A0AAW2YIF8_9EUKA</name>
<sequence>MPLFGRKKFHKLDHSEEVPSPMEDRNVEFETKDIEVEKKSTKKSDKSAMKERMMTHKHTCSVDFDEEINSRQMLEQTSDIKLNKRRGLLA</sequence>
<reference evidence="2 3" key="1">
    <citation type="submission" date="2024-03" db="EMBL/GenBank/DDBJ databases">
        <title>The Acrasis kona genome and developmental transcriptomes reveal deep origins of eukaryotic multicellular pathways.</title>
        <authorList>
            <person name="Sheikh S."/>
            <person name="Fu C.-J."/>
            <person name="Brown M.W."/>
            <person name="Baldauf S.L."/>
        </authorList>
    </citation>
    <scope>NUCLEOTIDE SEQUENCE [LARGE SCALE GENOMIC DNA]</scope>
    <source>
        <strain evidence="2 3">ATCC MYA-3509</strain>
    </source>
</reference>
<evidence type="ECO:0000313" key="3">
    <source>
        <dbReference type="Proteomes" id="UP001431209"/>
    </source>
</evidence>
<feature type="region of interest" description="Disordered" evidence="1">
    <location>
        <begin position="1"/>
        <end position="24"/>
    </location>
</feature>
<feature type="compositionally biased region" description="Basic and acidic residues" evidence="1">
    <location>
        <begin position="12"/>
        <end position="24"/>
    </location>
</feature>
<evidence type="ECO:0000313" key="2">
    <source>
        <dbReference type="EMBL" id="KAL0476781.1"/>
    </source>
</evidence>
<keyword evidence="3" id="KW-1185">Reference proteome</keyword>